<reference evidence="2 3" key="1">
    <citation type="submission" date="2016-10" db="EMBL/GenBank/DDBJ databases">
        <authorList>
            <person name="Varghese N."/>
            <person name="Submissions S."/>
        </authorList>
    </citation>
    <scope>NUCLEOTIDE SEQUENCE [LARGE SCALE GENOMIC DNA]</scope>
    <source>
        <strain evidence="2 3">WCC6</strain>
    </source>
</reference>
<dbReference type="InterPro" id="IPR003959">
    <property type="entry name" value="ATPase_AAA_core"/>
</dbReference>
<dbReference type="Pfam" id="PF13304">
    <property type="entry name" value="AAA_21"/>
    <property type="match status" value="1"/>
</dbReference>
<dbReference type="GO" id="GO:0016887">
    <property type="term" value="F:ATP hydrolysis activity"/>
    <property type="evidence" value="ECO:0007669"/>
    <property type="project" value="InterPro"/>
</dbReference>
<protein>
    <recommendedName>
        <fullName evidence="1">ATPase AAA-type core domain-containing protein</fullName>
    </recommendedName>
</protein>
<dbReference type="Gene3D" id="3.40.50.300">
    <property type="entry name" value="P-loop containing nucleotide triphosphate hydrolases"/>
    <property type="match status" value="1"/>
</dbReference>
<dbReference type="InterPro" id="IPR027417">
    <property type="entry name" value="P-loop_NTPase"/>
</dbReference>
<dbReference type="PANTHER" id="PTHR40396">
    <property type="entry name" value="ATPASE-LIKE PROTEIN"/>
    <property type="match status" value="1"/>
</dbReference>
<evidence type="ECO:0000259" key="1">
    <source>
        <dbReference type="Pfam" id="PF13304"/>
    </source>
</evidence>
<name>A0A1H2UUY3_ACIFE</name>
<organism evidence="2 3">
    <name type="scientific">Acidaminococcus fermentans</name>
    <dbReference type="NCBI Taxonomy" id="905"/>
    <lineage>
        <taxon>Bacteria</taxon>
        <taxon>Bacillati</taxon>
        <taxon>Bacillota</taxon>
        <taxon>Negativicutes</taxon>
        <taxon>Acidaminococcales</taxon>
        <taxon>Acidaminococcaceae</taxon>
        <taxon>Acidaminococcus</taxon>
    </lineage>
</organism>
<evidence type="ECO:0000313" key="3">
    <source>
        <dbReference type="Proteomes" id="UP000182379"/>
    </source>
</evidence>
<accession>A0A1H2UUY3</accession>
<dbReference type="SUPFAM" id="SSF52540">
    <property type="entry name" value="P-loop containing nucleoside triphosphate hydrolases"/>
    <property type="match status" value="1"/>
</dbReference>
<proteinExistence type="predicted"/>
<feature type="domain" description="ATPase AAA-type core" evidence="1">
    <location>
        <begin position="26"/>
        <end position="349"/>
    </location>
</feature>
<dbReference type="AlphaFoldDB" id="A0A1H2UUY3"/>
<dbReference type="Proteomes" id="UP000182379">
    <property type="component" value="Unassembled WGS sequence"/>
</dbReference>
<comment type="caution">
    <text evidence="2">The sequence shown here is derived from an EMBL/GenBank/DDBJ whole genome shotgun (WGS) entry which is preliminary data.</text>
</comment>
<dbReference type="EMBL" id="FNOP01000003">
    <property type="protein sequence ID" value="SDW59379.1"/>
    <property type="molecule type" value="Genomic_DNA"/>
</dbReference>
<dbReference type="GO" id="GO:0005524">
    <property type="term" value="F:ATP binding"/>
    <property type="evidence" value="ECO:0007669"/>
    <property type="project" value="InterPro"/>
</dbReference>
<sequence>MEASKDHTHENHVSIFGKDRVLQNACIFGANASGKSNLFRALTTAILLIRHSNQRQVGEPLLAIEPFSFVPDAGTTPSSFEFVFLQHGMKYVYGFSATRERITEEHLYQYRTSRASVVFTRAYNTEIQEDEYRFTSSETKKELTPLVEKNIPNKLFLATATSWNSQLTKEPYLWFNRINTYDSNNYEQLLQFEGPLFEKQEEFDKLHDFICKTLKEADINVSDFEFKARNIDTAELLKKLPPSLRTMIPENEINQPGKFYEINMIHKIQAADGSIQEYKLPSAQESKGTQSLFFLSPLLKKAFDEGNVLCFDEFDTSLHPMLVIYLIGLFNNPEINQKHAQLIISTHTTDLLSLKISRRDEIYFVQKDQKTGESELYSLDEFSPRKKADIRNGYYLGRYGAVPEIGDGEVFW</sequence>
<dbReference type="PANTHER" id="PTHR40396:SF1">
    <property type="entry name" value="ATPASE AAA-TYPE CORE DOMAIN-CONTAINING PROTEIN"/>
    <property type="match status" value="1"/>
</dbReference>
<evidence type="ECO:0000313" key="2">
    <source>
        <dbReference type="EMBL" id="SDW59379.1"/>
    </source>
</evidence>
<gene>
    <name evidence="2" type="ORF">SAMN05216495_10325</name>
</gene>